<organism evidence="8 9">
    <name type="scientific">Lentisphaera profundi</name>
    <dbReference type="NCBI Taxonomy" id="1658616"/>
    <lineage>
        <taxon>Bacteria</taxon>
        <taxon>Pseudomonadati</taxon>
        <taxon>Lentisphaerota</taxon>
        <taxon>Lentisphaeria</taxon>
        <taxon>Lentisphaerales</taxon>
        <taxon>Lentisphaeraceae</taxon>
        <taxon>Lentisphaera</taxon>
    </lineage>
</organism>
<keyword evidence="6" id="KW-0560">Oxidoreductase</keyword>
<dbReference type="EC" id="1.21.98.1" evidence="6"/>
<keyword evidence="4 6" id="KW-0408">Iron</keyword>
<dbReference type="PROSITE" id="PS51918">
    <property type="entry name" value="RADICAL_SAM"/>
    <property type="match status" value="1"/>
</dbReference>
<protein>
    <recommendedName>
        <fullName evidence="6">Cyclic dehypoxanthine futalosine synthase</fullName>
        <shortName evidence="6">Cyclic DHFL synthase</shortName>
        <ecNumber evidence="6">1.21.98.1</ecNumber>
    </recommendedName>
    <alternativeName>
        <fullName evidence="6">Dehypoxanthine futalosine cyclase</fullName>
        <shortName evidence="6">DHFL cyclase</shortName>
    </alternativeName>
    <alternativeName>
        <fullName evidence="6">Menaquinone biosynthetic enzyme MqnC</fullName>
    </alternativeName>
</protein>
<dbReference type="NCBIfam" id="TIGR03699">
    <property type="entry name" value="menaquin_MqnC"/>
    <property type="match status" value="1"/>
</dbReference>
<keyword evidence="1 6" id="KW-0004">4Fe-4S</keyword>
<comment type="function">
    <text evidence="6">Radical SAM enzyme that catalyzes the cyclization of dehypoxanthine futalosine (DHFL) into cyclic dehypoxanthine futalosine (CDHFL), a step in the biosynthesis of menaquinone (MK, vitamin K2).</text>
</comment>
<keyword evidence="5 6" id="KW-0411">Iron-sulfur</keyword>
<dbReference type="InterPro" id="IPR045567">
    <property type="entry name" value="CofH/MnqC-like_C"/>
</dbReference>
<dbReference type="RefSeq" id="WP_274148854.1">
    <property type="nucleotide sequence ID" value="NZ_CP117811.1"/>
</dbReference>
<keyword evidence="9" id="KW-1185">Reference proteome</keyword>
<dbReference type="PANTHER" id="PTHR43076">
    <property type="entry name" value="FO SYNTHASE (COFH)"/>
    <property type="match status" value="1"/>
</dbReference>
<evidence type="ECO:0000256" key="1">
    <source>
        <dbReference type="ARBA" id="ARBA00022485"/>
    </source>
</evidence>
<evidence type="ECO:0000313" key="9">
    <source>
        <dbReference type="Proteomes" id="UP001214250"/>
    </source>
</evidence>
<evidence type="ECO:0000256" key="3">
    <source>
        <dbReference type="ARBA" id="ARBA00022723"/>
    </source>
</evidence>
<evidence type="ECO:0000259" key="7">
    <source>
        <dbReference type="PROSITE" id="PS51918"/>
    </source>
</evidence>
<keyword evidence="6" id="KW-0474">Menaquinone biosynthesis</keyword>
<evidence type="ECO:0000256" key="4">
    <source>
        <dbReference type="ARBA" id="ARBA00023004"/>
    </source>
</evidence>
<evidence type="ECO:0000256" key="2">
    <source>
        <dbReference type="ARBA" id="ARBA00022691"/>
    </source>
</evidence>
<proteinExistence type="inferred from homology"/>
<comment type="similarity">
    <text evidence="6">Belongs to the radical SAM superfamily. MqnC family.</text>
</comment>
<dbReference type="Pfam" id="PF04055">
    <property type="entry name" value="Radical_SAM"/>
    <property type="match status" value="1"/>
</dbReference>
<dbReference type="InterPro" id="IPR058240">
    <property type="entry name" value="rSAM_sf"/>
</dbReference>
<dbReference type="SFLD" id="SFLDG01064">
    <property type="entry name" value="F420__menaquinone_cofactor_bio"/>
    <property type="match status" value="1"/>
</dbReference>
<keyword evidence="2 6" id="KW-0949">S-adenosyl-L-methionine</keyword>
<dbReference type="InterPro" id="IPR020050">
    <property type="entry name" value="FO_synthase_su2"/>
</dbReference>
<feature type="domain" description="Radical SAM core" evidence="7">
    <location>
        <begin position="35"/>
        <end position="275"/>
    </location>
</feature>
<dbReference type="NCBIfam" id="TIGR00423">
    <property type="entry name" value="CofH family radical SAM protein"/>
    <property type="match status" value="1"/>
</dbReference>
<dbReference type="HAMAP" id="MF_00992">
    <property type="entry name" value="MqnC"/>
    <property type="match status" value="1"/>
</dbReference>
<feature type="binding site" evidence="6">
    <location>
        <position position="54"/>
    </location>
    <ligand>
        <name>[4Fe-4S] cluster</name>
        <dbReference type="ChEBI" id="CHEBI:49883"/>
        <note>4Fe-4S-S-AdoMet</note>
    </ligand>
</feature>
<evidence type="ECO:0000256" key="6">
    <source>
        <dbReference type="HAMAP-Rule" id="MF_00992"/>
    </source>
</evidence>
<comment type="cofactor">
    <cofactor evidence="6">
        <name>[4Fe-4S] cluster</name>
        <dbReference type="ChEBI" id="CHEBI:49883"/>
    </cofactor>
    <text evidence="6">Binds 1 [4Fe-4S] cluster. The cluster is coordinated with 3 cysteines and an exchangeable S-adenosyl-L-methionine.</text>
</comment>
<keyword evidence="3 6" id="KW-0479">Metal-binding</keyword>
<evidence type="ECO:0000256" key="5">
    <source>
        <dbReference type="ARBA" id="ARBA00023014"/>
    </source>
</evidence>
<reference evidence="8 9" key="1">
    <citation type="submission" date="2023-02" db="EMBL/GenBank/DDBJ databases">
        <title>Genome sequence of Lentisphaera profundi SAORIC-696.</title>
        <authorList>
            <person name="Kim e."/>
            <person name="Cho J.-C."/>
            <person name="Choi A."/>
            <person name="Kang I."/>
        </authorList>
    </citation>
    <scope>NUCLEOTIDE SEQUENCE [LARGE SCALE GENOMIC DNA]</scope>
    <source>
        <strain evidence="8 9">SAORIC-696</strain>
    </source>
</reference>
<feature type="binding site" evidence="6">
    <location>
        <position position="61"/>
    </location>
    <ligand>
        <name>[4Fe-4S] cluster</name>
        <dbReference type="ChEBI" id="CHEBI:49883"/>
        <note>4Fe-4S-S-AdoMet</note>
    </ligand>
</feature>
<dbReference type="PIRSF" id="PIRSF004762">
    <property type="entry name" value="CHP00423"/>
    <property type="match status" value="1"/>
</dbReference>
<dbReference type="Gene3D" id="3.20.20.70">
    <property type="entry name" value="Aldolase class I"/>
    <property type="match status" value="1"/>
</dbReference>
<dbReference type="InterPro" id="IPR022431">
    <property type="entry name" value="Cyclic_DHFL_synthase_mqnC"/>
</dbReference>
<dbReference type="InterPro" id="IPR013785">
    <property type="entry name" value="Aldolase_TIM"/>
</dbReference>
<sequence length="350" mass="39850">MSFQRLNFEEGLDLFQNADLFDLQKMAVEQRNKINPVSEVTYVIDSNPNYTNACTADCLFCAFYRKPGDEEVYVRSLDDVRNMMKDAQAQDATTVLLQGGLHPDLKLDYYLDIIKMTVAEFPGIIPHFWSAPEIDNIAEVENITVREVLQKMYDVGQLSLPGGGAEILSQKVRNRISPKKHKVDRWLHIHEVAHEIGMKSTATMMYGHREEPEDIIIHLQAIRDIQDRTGGFTAFVPWTYKKDNTLLGKKVTRETTPEDYYRILAISRLYLDNFDHIQASWFSEGKDTGVKSLSYGADDFGGTLFEENVHAETGFINKTSAEGLCSMIRKAGFTPVQRDTLYNKVLTVKS</sequence>
<dbReference type="Proteomes" id="UP001214250">
    <property type="component" value="Chromosome 1"/>
</dbReference>
<dbReference type="Pfam" id="PF19288">
    <property type="entry name" value="CofH_C"/>
    <property type="match status" value="1"/>
</dbReference>
<evidence type="ECO:0000313" key="8">
    <source>
        <dbReference type="EMBL" id="WDE95364.1"/>
    </source>
</evidence>
<dbReference type="SFLD" id="SFLDF00343">
    <property type="entry name" value="aminofutalosine_synthase_(mqnE"/>
    <property type="match status" value="1"/>
</dbReference>
<dbReference type="SFLD" id="SFLDG01389">
    <property type="entry name" value="menaquinone_synthsis_involved"/>
    <property type="match status" value="1"/>
</dbReference>
<dbReference type="EMBL" id="CP117811">
    <property type="protein sequence ID" value="WDE95364.1"/>
    <property type="molecule type" value="Genomic_DNA"/>
</dbReference>
<feature type="binding site" evidence="6">
    <location>
        <position position="58"/>
    </location>
    <ligand>
        <name>[4Fe-4S] cluster</name>
        <dbReference type="ChEBI" id="CHEBI:49883"/>
        <note>4Fe-4S-S-AdoMet</note>
    </ligand>
</feature>
<dbReference type="InterPro" id="IPR007197">
    <property type="entry name" value="rSAM"/>
</dbReference>
<accession>A0ABY7VRE7</accession>
<comment type="pathway">
    <text evidence="6">Quinol/quinone metabolism; menaquinone biosynthesis.</text>
</comment>
<dbReference type="PANTHER" id="PTHR43076:SF1">
    <property type="entry name" value="LIPOYL SYNTHASE 2"/>
    <property type="match status" value="1"/>
</dbReference>
<dbReference type="SFLD" id="SFLDF00342">
    <property type="entry name" value="cyclic_dehypoxanthine_futalosi"/>
    <property type="match status" value="1"/>
</dbReference>
<name>A0ABY7VRE7_9BACT</name>
<dbReference type="SUPFAM" id="SSF102114">
    <property type="entry name" value="Radical SAM enzymes"/>
    <property type="match status" value="1"/>
</dbReference>
<dbReference type="SFLD" id="SFLDS00029">
    <property type="entry name" value="Radical_SAM"/>
    <property type="match status" value="1"/>
</dbReference>
<gene>
    <name evidence="6 8" type="primary">mqnC</name>
    <name evidence="8" type="ORF">PQO03_06480</name>
</gene>
<dbReference type="InterPro" id="IPR034405">
    <property type="entry name" value="F420"/>
</dbReference>
<comment type="catalytic activity">
    <reaction evidence="6">
        <text>dehypoxanthine futalosine + S-adenosyl-L-methionine = cyclic dehypoxanthinylfutalosinate + 5'-deoxyadenosine + L-methionine + H(+)</text>
        <dbReference type="Rhea" id="RHEA:33083"/>
        <dbReference type="ChEBI" id="CHEBI:15378"/>
        <dbReference type="ChEBI" id="CHEBI:17319"/>
        <dbReference type="ChEBI" id="CHEBI:57844"/>
        <dbReference type="ChEBI" id="CHEBI:58864"/>
        <dbReference type="ChEBI" id="CHEBI:59789"/>
        <dbReference type="ChEBI" id="CHEBI:64270"/>
        <dbReference type="EC" id="1.21.98.1"/>
    </reaction>
</comment>